<comment type="caution">
    <text evidence="2">The sequence shown here is derived from an EMBL/GenBank/DDBJ whole genome shotgun (WGS) entry which is preliminary data.</text>
</comment>
<name>A0A967B5V6_9PROT</name>
<feature type="region of interest" description="Disordered" evidence="1">
    <location>
        <begin position="467"/>
        <end position="507"/>
    </location>
</feature>
<evidence type="ECO:0000256" key="1">
    <source>
        <dbReference type="SAM" id="MobiDB-lite"/>
    </source>
</evidence>
<proteinExistence type="predicted"/>
<dbReference type="EMBL" id="WOTH01000008">
    <property type="protein sequence ID" value="NHO53458.1"/>
    <property type="molecule type" value="Genomic_DNA"/>
</dbReference>
<sequence>MTRPSPRTIATATALAMATALGTGGWIWFHRQANHELVEALEDARAHLPSDVTLTWGKATAQPASHGARLTDVVLQEGDLTISAAALEIVGATLGPDRGTGVSPSAANSPLHCDHVVAYTLRVGSPHGQFEAHRMSLDGLTLPAPSDDQLAGLVLDHGELHDASLGLPVRQVAMAAKKLDLDQYGGGRFARVSGHGLTARSEAPLTRELAVSEAFLDGVDLASVFADELAGHVSTPRDGTRSFRMEGVLLKGQTVATDPALQPLMAVGKGHAYQSIANQKARMTISLDHVRLWPVLSFLQLFTHDRVDGAVVANAIIDYEQAVTHVTQLDVHVHDWGRLDLAGDFTSGARNLSWLPPLEQFTHLDMSWRDAGLVPRLLSNAAVKQGMDPDAYVALLSRSLAPAGAAANGAGVQLAHYLNDPSAGPLTATLAPSTALPVSSLLELKALPFHPEIAGKFGLSLRAPVGANSRPLPDTEPDDPNMTTDEPVDPEVLAPADPPAPPAGAEH</sequence>
<accession>A0A967B5V6</accession>
<gene>
    <name evidence="2" type="ORF">GOB87_05695</name>
</gene>
<feature type="compositionally biased region" description="Pro residues" evidence="1">
    <location>
        <begin position="496"/>
        <end position="507"/>
    </location>
</feature>
<dbReference type="AlphaFoldDB" id="A0A967B5V6"/>
<evidence type="ECO:0000313" key="3">
    <source>
        <dbReference type="Proteomes" id="UP000597459"/>
    </source>
</evidence>
<dbReference type="RefSeq" id="WP_166313705.1">
    <property type="nucleotide sequence ID" value="NZ_WOTH01000008.1"/>
</dbReference>
<reference evidence="2" key="1">
    <citation type="submission" date="2019-11" db="EMBL/GenBank/DDBJ databases">
        <title>Description of new Acetobacter species.</title>
        <authorList>
            <person name="Cleenwerck I."/>
            <person name="Sombolestani A.S."/>
        </authorList>
    </citation>
    <scope>NUCLEOTIDE SEQUENCE</scope>
    <source>
        <strain evidence="2">LMG 1626</strain>
    </source>
</reference>
<protein>
    <submittedName>
        <fullName evidence="2">3-demethylubiquinone-9 3-methyltransferase</fullName>
    </submittedName>
</protein>
<dbReference type="Proteomes" id="UP000597459">
    <property type="component" value="Unassembled WGS sequence"/>
</dbReference>
<organism evidence="2 3">
    <name type="scientific">Acetobacter estunensis</name>
    <dbReference type="NCBI Taxonomy" id="104097"/>
    <lineage>
        <taxon>Bacteria</taxon>
        <taxon>Pseudomonadati</taxon>
        <taxon>Pseudomonadota</taxon>
        <taxon>Alphaproteobacteria</taxon>
        <taxon>Acetobacterales</taxon>
        <taxon>Acetobacteraceae</taxon>
        <taxon>Acetobacter</taxon>
    </lineage>
</organism>
<keyword evidence="3" id="KW-1185">Reference proteome</keyword>
<evidence type="ECO:0000313" key="2">
    <source>
        <dbReference type="EMBL" id="NHO53458.1"/>
    </source>
</evidence>